<organism evidence="1 2">
    <name type="scientific">Paenimyroides ceti</name>
    <dbReference type="NCBI Taxonomy" id="395087"/>
    <lineage>
        <taxon>Bacteria</taxon>
        <taxon>Pseudomonadati</taxon>
        <taxon>Bacteroidota</taxon>
        <taxon>Flavobacteriia</taxon>
        <taxon>Flavobacteriales</taxon>
        <taxon>Flavobacteriaceae</taxon>
        <taxon>Paenimyroides</taxon>
    </lineage>
</organism>
<dbReference type="EMBL" id="JAUFQU010000096">
    <property type="protein sequence ID" value="MDN3710585.1"/>
    <property type="molecule type" value="Genomic_DNA"/>
</dbReference>
<evidence type="ECO:0000313" key="2">
    <source>
        <dbReference type="Proteomes" id="UP001242368"/>
    </source>
</evidence>
<protein>
    <submittedName>
        <fullName evidence="1">Uncharacterized protein</fullName>
    </submittedName>
</protein>
<keyword evidence="2" id="KW-1185">Reference proteome</keyword>
<comment type="caution">
    <text evidence="1">The sequence shown here is derived from an EMBL/GenBank/DDBJ whole genome shotgun (WGS) entry which is preliminary data.</text>
</comment>
<dbReference type="Proteomes" id="UP001242368">
    <property type="component" value="Unassembled WGS sequence"/>
</dbReference>
<evidence type="ECO:0000313" key="1">
    <source>
        <dbReference type="EMBL" id="MDN3710585.1"/>
    </source>
</evidence>
<proteinExistence type="predicted"/>
<reference evidence="2" key="1">
    <citation type="journal article" date="2019" name="Int. J. Syst. Evol. Microbiol.">
        <title>The Global Catalogue of Microorganisms (GCM) 10K type strain sequencing project: providing services to taxonomists for standard genome sequencing and annotation.</title>
        <authorList>
            <consortium name="The Broad Institute Genomics Platform"/>
            <consortium name="The Broad Institute Genome Sequencing Center for Infectious Disease"/>
            <person name="Wu L."/>
            <person name="Ma J."/>
        </authorList>
    </citation>
    <scope>NUCLEOTIDE SEQUENCE [LARGE SCALE GENOMIC DNA]</scope>
    <source>
        <strain evidence="2">CECT 7184</strain>
    </source>
</reference>
<name>A0ABT8D198_9FLAO</name>
<accession>A0ABT8D198</accession>
<gene>
    <name evidence="1" type="ORF">QW060_27785</name>
</gene>
<sequence>MRKENAAIYGSFLFLMLYETVDHFRFTIAGVYIGSSFLGLRAE</sequence>